<name>A0A221K4Q3_9RHOB</name>
<feature type="transmembrane region" description="Helical" evidence="8">
    <location>
        <begin position="288"/>
        <end position="306"/>
    </location>
</feature>
<keyword evidence="3" id="KW-0597">Phosphoprotein</keyword>
<comment type="catalytic activity">
    <reaction evidence="1">
        <text>ATP + protein L-histidine = ADP + protein N-phospho-L-histidine.</text>
        <dbReference type="EC" id="2.7.13.3"/>
    </reaction>
</comment>
<evidence type="ECO:0000256" key="7">
    <source>
        <dbReference type="ARBA" id="ARBA00022840"/>
    </source>
</evidence>
<feature type="transmembrane region" description="Helical" evidence="8">
    <location>
        <begin position="20"/>
        <end position="39"/>
    </location>
</feature>
<dbReference type="AlphaFoldDB" id="A0A221K4Q3"/>
<dbReference type="EC" id="2.7.13.3" evidence="2"/>
<dbReference type="GO" id="GO:0005524">
    <property type="term" value="F:ATP binding"/>
    <property type="evidence" value="ECO:0007669"/>
    <property type="project" value="UniProtKB-KW"/>
</dbReference>
<evidence type="ECO:0000259" key="9">
    <source>
        <dbReference type="Pfam" id="PF07568"/>
    </source>
</evidence>
<keyword evidence="8" id="KW-0812">Transmembrane</keyword>
<dbReference type="GO" id="GO:0004673">
    <property type="term" value="F:protein histidine kinase activity"/>
    <property type="evidence" value="ECO:0007669"/>
    <property type="project" value="UniProtKB-EC"/>
</dbReference>
<dbReference type="SUPFAM" id="SSF55874">
    <property type="entry name" value="ATPase domain of HSP90 chaperone/DNA topoisomerase II/histidine kinase"/>
    <property type="match status" value="1"/>
</dbReference>
<gene>
    <name evidence="10" type="primary">pdtaS</name>
    <name evidence="10" type="ORF">SULPSESMR1_03158</name>
</gene>
<feature type="transmembrane region" description="Helical" evidence="8">
    <location>
        <begin position="254"/>
        <end position="273"/>
    </location>
</feature>
<evidence type="ECO:0000256" key="1">
    <source>
        <dbReference type="ARBA" id="ARBA00000085"/>
    </source>
</evidence>
<dbReference type="InterPro" id="IPR011495">
    <property type="entry name" value="Sig_transdc_His_kin_sub2_dim/P"/>
</dbReference>
<evidence type="ECO:0000256" key="6">
    <source>
        <dbReference type="ARBA" id="ARBA00022777"/>
    </source>
</evidence>
<keyword evidence="6 10" id="KW-0418">Kinase</keyword>
<dbReference type="Pfam" id="PF07568">
    <property type="entry name" value="HisKA_2"/>
    <property type="match status" value="1"/>
</dbReference>
<evidence type="ECO:0000256" key="3">
    <source>
        <dbReference type="ARBA" id="ARBA00022553"/>
    </source>
</evidence>
<evidence type="ECO:0000256" key="4">
    <source>
        <dbReference type="ARBA" id="ARBA00022679"/>
    </source>
</evidence>
<evidence type="ECO:0000313" key="10">
    <source>
        <dbReference type="EMBL" id="ASM73935.1"/>
    </source>
</evidence>
<keyword evidence="8" id="KW-0472">Membrane</keyword>
<dbReference type="Gene3D" id="3.30.565.10">
    <property type="entry name" value="Histidine kinase-like ATPase, C-terminal domain"/>
    <property type="match status" value="1"/>
</dbReference>
<dbReference type="Proteomes" id="UP000199754">
    <property type="component" value="Chromosome"/>
</dbReference>
<dbReference type="STRING" id="1402135.SAMN05444149_104184"/>
<proteinExistence type="predicted"/>
<sequence length="578" mass="64361">MPDRGRVTTLSRQLTRGLRVRVAAFLALALLPIGVMSVLQTSDLSREVDNSSELALLALTNTAAVSERQMFERAFGAAQALTSVLQLMLVEPERCGSYLSQYVKETGSYSFVGFLNPGGTMVCSSGEPDADLSNWSNLTQQFDTPRMWIDPTRNTNPDSGAVINVLFPSYQDDTFRGYIAMSLPRTKLGAPWLPTNTRHPLSLTTFNDNGDVLTTVSSTTDQTIYVPQDFKFDRLKGNWTQTFIAKNQFDQEQAFAVVPVVPGLVYALAAWPVEYRKPAFGRLSGTPLLFPLLMFVASLGVAYFAVDRLVVRHVKQLRNKVQAFSRTRRLPSTSDQLSLSAELQDLEDALAEMAFHLLDDEAQMEDALREKNVLLKEIHHRVRNNLQLISSIMNMQIRRAAEPETRDILRSLQERVMSLSSVHKSLYQTENLSQTNAGTLIPDLFERLVAANDPQGMEYRHDFDEIVLFPDQAVPLTLLASELGTNALKFMGAPEGETPHLFVSLKQLDAGTARLICENSVGADINDVEANEAGLGAQLIRAFATQLHGRIETTSTDRVYRTEVTFDVEDVFHEPADH</sequence>
<reference evidence="10 11" key="1">
    <citation type="submission" date="2017-07" db="EMBL/GenBank/DDBJ databases">
        <title>Genome Sequence of Sulfitobacter pseudonitzschiae Strain SMR1 Isolated from a culture of the Diatom Skeletonema marinoi.</title>
        <authorList>
            <person name="Topel M."/>
            <person name="Pinder M.I.M."/>
            <person name="Johansson O.N."/>
            <person name="Kourtchenko O."/>
            <person name="Godhe A."/>
            <person name="Clarke A.K."/>
        </authorList>
    </citation>
    <scope>NUCLEOTIDE SEQUENCE [LARGE SCALE GENOMIC DNA]</scope>
    <source>
        <strain evidence="10 11">SMR1</strain>
    </source>
</reference>
<dbReference type="Gene3D" id="3.30.450.20">
    <property type="entry name" value="PAS domain"/>
    <property type="match status" value="1"/>
</dbReference>
<organism evidence="10 11">
    <name type="scientific">Pseudosulfitobacter pseudonitzschiae</name>
    <dbReference type="NCBI Taxonomy" id="1402135"/>
    <lineage>
        <taxon>Bacteria</taxon>
        <taxon>Pseudomonadati</taxon>
        <taxon>Pseudomonadota</taxon>
        <taxon>Alphaproteobacteria</taxon>
        <taxon>Rhodobacterales</taxon>
        <taxon>Roseobacteraceae</taxon>
        <taxon>Pseudosulfitobacter</taxon>
    </lineage>
</organism>
<evidence type="ECO:0000313" key="11">
    <source>
        <dbReference type="Proteomes" id="UP000199754"/>
    </source>
</evidence>
<protein>
    <recommendedName>
        <fullName evidence="2">histidine kinase</fullName>
        <ecNumber evidence="2">2.7.13.3</ecNumber>
    </recommendedName>
</protein>
<evidence type="ECO:0000256" key="2">
    <source>
        <dbReference type="ARBA" id="ARBA00012438"/>
    </source>
</evidence>
<dbReference type="PANTHER" id="PTHR41523">
    <property type="entry name" value="TWO-COMPONENT SYSTEM SENSOR PROTEIN"/>
    <property type="match status" value="1"/>
</dbReference>
<evidence type="ECO:0000256" key="8">
    <source>
        <dbReference type="SAM" id="Phobius"/>
    </source>
</evidence>
<keyword evidence="7" id="KW-0067">ATP-binding</keyword>
<keyword evidence="11" id="KW-1185">Reference proteome</keyword>
<dbReference type="KEGG" id="spse:SULPSESMR1_03158"/>
<evidence type="ECO:0000256" key="5">
    <source>
        <dbReference type="ARBA" id="ARBA00022741"/>
    </source>
</evidence>
<feature type="domain" description="Signal transduction histidine kinase subgroup 2 dimerisation and phosphoacceptor" evidence="9">
    <location>
        <begin position="377"/>
        <end position="450"/>
    </location>
</feature>
<dbReference type="InterPro" id="IPR036890">
    <property type="entry name" value="HATPase_C_sf"/>
</dbReference>
<accession>A0A221K4Q3</accession>
<keyword evidence="5" id="KW-0547">Nucleotide-binding</keyword>
<keyword evidence="8" id="KW-1133">Transmembrane helix</keyword>
<keyword evidence="4 10" id="KW-0808">Transferase</keyword>
<dbReference type="PANTHER" id="PTHR41523:SF8">
    <property type="entry name" value="ETHYLENE RESPONSE SENSOR PROTEIN"/>
    <property type="match status" value="1"/>
</dbReference>
<dbReference type="EMBL" id="CP022415">
    <property type="protein sequence ID" value="ASM73935.1"/>
    <property type="molecule type" value="Genomic_DNA"/>
</dbReference>